<keyword evidence="2" id="KW-1185">Reference proteome</keyword>
<dbReference type="STRING" id="988801.SAMN05216522_11325"/>
<reference evidence="2" key="1">
    <citation type="submission" date="2016-10" db="EMBL/GenBank/DDBJ databases">
        <authorList>
            <person name="Varghese N."/>
            <person name="Submissions S."/>
        </authorList>
    </citation>
    <scope>NUCLEOTIDE SEQUENCE [LARGE SCALE GENOMIC DNA]</scope>
    <source>
        <strain evidence="2">8N4</strain>
    </source>
</reference>
<dbReference type="AlphaFoldDB" id="A0A1H9M0K9"/>
<organism evidence="1 2">
    <name type="scientific">Rosenbergiella nectarea</name>
    <dbReference type="NCBI Taxonomy" id="988801"/>
    <lineage>
        <taxon>Bacteria</taxon>
        <taxon>Pseudomonadati</taxon>
        <taxon>Pseudomonadota</taxon>
        <taxon>Gammaproteobacteria</taxon>
        <taxon>Enterobacterales</taxon>
        <taxon>Erwiniaceae</taxon>
        <taxon>Rosenbergiella</taxon>
    </lineage>
</organism>
<name>A0A1H9M0K9_9GAMM</name>
<protein>
    <submittedName>
        <fullName evidence="1">Uncharacterized protein</fullName>
    </submittedName>
</protein>
<accession>A0A1H9M0K9</accession>
<proteinExistence type="predicted"/>
<dbReference type="EMBL" id="FOGC01000013">
    <property type="protein sequence ID" value="SER17171.1"/>
    <property type="molecule type" value="Genomic_DNA"/>
</dbReference>
<sequence>MLFNLAELIDLGNRFFATEAIFLQQTQITLLVGKAESR</sequence>
<evidence type="ECO:0000313" key="1">
    <source>
        <dbReference type="EMBL" id="SER17171.1"/>
    </source>
</evidence>
<gene>
    <name evidence="1" type="ORF">SAMN05216522_11325</name>
</gene>
<evidence type="ECO:0000313" key="2">
    <source>
        <dbReference type="Proteomes" id="UP000242515"/>
    </source>
</evidence>
<dbReference type="Proteomes" id="UP000242515">
    <property type="component" value="Unassembled WGS sequence"/>
</dbReference>